<dbReference type="SUPFAM" id="SSF52540">
    <property type="entry name" value="P-loop containing nucleoside triphosphate hydrolases"/>
    <property type="match status" value="1"/>
</dbReference>
<sequence>MASVTCVETRLNSNILARPCYSCATLTAETAVYKQIHIVGCSPRSGTTLLYEMMSACCHFDKLYGHETRFNRTQASDGQTLLTKRPKDTQFMPRVLASVPEFWVIYCLRDPRDVVVSKHRIAGDKYYSNLRLWREQHGFAQRMQTHERCITVRYEDLVRDPDAVQSMLQKQIPWLTCTHPFSEYHQHAKLSAQSERAMHGLRSINTDSIGRWRDNLPRIVSQIQRHGDISALLIECGYEADTSWMNELEGIQPDHSPSRYPDRKGLWNQIRQGGNIALKVAAYRFNRWRRGQL</sequence>
<dbReference type="Gene3D" id="3.40.50.300">
    <property type="entry name" value="P-loop containing nucleotide triphosphate hydrolases"/>
    <property type="match status" value="1"/>
</dbReference>
<dbReference type="EMBL" id="AEIG01000062">
    <property type="protein sequence ID" value="EGG29184.1"/>
    <property type="molecule type" value="Genomic_DNA"/>
</dbReference>
<dbReference type="AlphaFoldDB" id="F3L3B2"/>
<keyword evidence="2" id="KW-1185">Reference proteome</keyword>
<proteinExistence type="predicted"/>
<dbReference type="STRING" id="2518989.IMCC3088_2104"/>
<dbReference type="Pfam" id="PF13469">
    <property type="entry name" value="Sulfotransfer_3"/>
    <property type="match status" value="1"/>
</dbReference>
<dbReference type="eggNOG" id="ENOG5032R0B">
    <property type="taxonomic scope" value="Bacteria"/>
</dbReference>
<reference evidence="1 2" key="1">
    <citation type="journal article" date="2011" name="J. Bacteriol.">
        <title>Genome sequence of strain IMCC3088, a proteorhodopsin-containing marine bacterium belonging to the OM60/NOR5 clade.</title>
        <authorList>
            <person name="Jang Y."/>
            <person name="Oh H.M."/>
            <person name="Kang I."/>
            <person name="Lee K."/>
            <person name="Yang S.J."/>
            <person name="Cho J.C."/>
        </authorList>
    </citation>
    <scope>NUCLEOTIDE SEQUENCE [LARGE SCALE GENOMIC DNA]</scope>
    <source>
        <strain evidence="1 2">IMCC3088</strain>
    </source>
</reference>
<evidence type="ECO:0000313" key="1">
    <source>
        <dbReference type="EMBL" id="EGG29184.1"/>
    </source>
</evidence>
<accession>F3L3B2</accession>
<name>F3L3B2_9GAMM</name>
<evidence type="ECO:0008006" key="3">
    <source>
        <dbReference type="Google" id="ProtNLM"/>
    </source>
</evidence>
<dbReference type="InterPro" id="IPR027417">
    <property type="entry name" value="P-loop_NTPase"/>
</dbReference>
<protein>
    <recommendedName>
        <fullName evidence="3">Sulfotransferase family protein</fullName>
    </recommendedName>
</protein>
<dbReference type="Proteomes" id="UP000005615">
    <property type="component" value="Unassembled WGS sequence"/>
</dbReference>
<organism evidence="1 2">
    <name type="scientific">Aequoribacter fuscus</name>
    <dbReference type="NCBI Taxonomy" id="2518989"/>
    <lineage>
        <taxon>Bacteria</taxon>
        <taxon>Pseudomonadati</taxon>
        <taxon>Pseudomonadota</taxon>
        <taxon>Gammaproteobacteria</taxon>
        <taxon>Cellvibrionales</taxon>
        <taxon>Halieaceae</taxon>
        <taxon>Aequoribacter</taxon>
    </lineage>
</organism>
<evidence type="ECO:0000313" key="2">
    <source>
        <dbReference type="Proteomes" id="UP000005615"/>
    </source>
</evidence>
<gene>
    <name evidence="1" type="ORF">IMCC3088_2104</name>
</gene>
<comment type="caution">
    <text evidence="1">The sequence shown here is derived from an EMBL/GenBank/DDBJ whole genome shotgun (WGS) entry which is preliminary data.</text>
</comment>